<sequence>MFPLGAILDIGSKLVDKFFPDPAQAEQAKLKLLEMQQNGELAQLNAEVAEQHELTDRLKADMGSDSWLSKNIRPLALIAILSGYFVFAMMSSFGHNANESYVELLGQWGMLIMSFYFGGRTLEKIIGMKKK</sequence>
<evidence type="ECO:0000313" key="2">
    <source>
        <dbReference type="EMBL" id="CAB4183930.1"/>
    </source>
</evidence>
<protein>
    <submittedName>
        <fullName evidence="3">Holin of 3TMs, for gene-transfer release</fullName>
    </submittedName>
</protein>
<dbReference type="InterPro" id="IPR021497">
    <property type="entry name" value="GTA_holin_3TM"/>
</dbReference>
<dbReference type="EMBL" id="LR797311">
    <property type="protein sequence ID" value="CAB4201899.1"/>
    <property type="molecule type" value="Genomic_DNA"/>
</dbReference>
<keyword evidence="1" id="KW-0472">Membrane</keyword>
<organism evidence="3">
    <name type="scientific">uncultured Caudovirales phage</name>
    <dbReference type="NCBI Taxonomy" id="2100421"/>
    <lineage>
        <taxon>Viruses</taxon>
        <taxon>Duplodnaviria</taxon>
        <taxon>Heunggongvirae</taxon>
        <taxon>Uroviricota</taxon>
        <taxon>Caudoviricetes</taxon>
        <taxon>Peduoviridae</taxon>
        <taxon>Maltschvirus</taxon>
        <taxon>Maltschvirus maltsch</taxon>
    </lineage>
</organism>
<accession>A0A6J5S2J1</accession>
<keyword evidence="1" id="KW-1133">Transmembrane helix</keyword>
<proteinExistence type="predicted"/>
<evidence type="ECO:0000256" key="1">
    <source>
        <dbReference type="SAM" id="Phobius"/>
    </source>
</evidence>
<keyword evidence="1" id="KW-0812">Transmembrane</keyword>
<reference evidence="3" key="1">
    <citation type="submission" date="2020-05" db="EMBL/GenBank/DDBJ databases">
        <authorList>
            <person name="Chiriac C."/>
            <person name="Salcher M."/>
            <person name="Ghai R."/>
            <person name="Kavagutti S V."/>
        </authorList>
    </citation>
    <scope>NUCLEOTIDE SEQUENCE</scope>
</reference>
<feature type="transmembrane region" description="Helical" evidence="1">
    <location>
        <begin position="105"/>
        <end position="122"/>
    </location>
</feature>
<name>A0A6J5S2J1_9CAUD</name>
<dbReference type="Pfam" id="PF11351">
    <property type="entry name" value="GTA_holin_3TM"/>
    <property type="match status" value="1"/>
</dbReference>
<evidence type="ECO:0000313" key="3">
    <source>
        <dbReference type="EMBL" id="CAB4201899.1"/>
    </source>
</evidence>
<dbReference type="EMBL" id="LR797059">
    <property type="protein sequence ID" value="CAB4183930.1"/>
    <property type="molecule type" value="Genomic_DNA"/>
</dbReference>
<gene>
    <name evidence="2" type="ORF">UFOVP1101_21</name>
    <name evidence="3" type="ORF">UFOVP1362_5</name>
</gene>
<feature type="transmembrane region" description="Helical" evidence="1">
    <location>
        <begin position="75"/>
        <end position="93"/>
    </location>
</feature>